<dbReference type="SUPFAM" id="SSF53098">
    <property type="entry name" value="Ribonuclease H-like"/>
    <property type="match status" value="1"/>
</dbReference>
<reference evidence="2 4" key="1">
    <citation type="journal article" date="2011" name="Nature">
        <title>The Medicago genome provides insight into the evolution of rhizobial symbioses.</title>
        <authorList>
            <person name="Young N.D."/>
            <person name="Debelle F."/>
            <person name="Oldroyd G.E."/>
            <person name="Geurts R."/>
            <person name="Cannon S.B."/>
            <person name="Udvardi M.K."/>
            <person name="Benedito V.A."/>
            <person name="Mayer K.F."/>
            <person name="Gouzy J."/>
            <person name="Schoof H."/>
            <person name="Van de Peer Y."/>
            <person name="Proost S."/>
            <person name="Cook D.R."/>
            <person name="Meyers B.C."/>
            <person name="Spannagl M."/>
            <person name="Cheung F."/>
            <person name="De Mita S."/>
            <person name="Krishnakumar V."/>
            <person name="Gundlach H."/>
            <person name="Zhou S."/>
            <person name="Mudge J."/>
            <person name="Bharti A.K."/>
            <person name="Murray J.D."/>
            <person name="Naoumkina M.A."/>
            <person name="Rosen B."/>
            <person name="Silverstein K.A."/>
            <person name="Tang H."/>
            <person name="Rombauts S."/>
            <person name="Zhao P.X."/>
            <person name="Zhou P."/>
            <person name="Barbe V."/>
            <person name="Bardou P."/>
            <person name="Bechner M."/>
            <person name="Bellec A."/>
            <person name="Berger A."/>
            <person name="Berges H."/>
            <person name="Bidwell S."/>
            <person name="Bisseling T."/>
            <person name="Choisne N."/>
            <person name="Couloux A."/>
            <person name="Denny R."/>
            <person name="Deshpande S."/>
            <person name="Dai X."/>
            <person name="Doyle J.J."/>
            <person name="Dudez A.M."/>
            <person name="Farmer A.D."/>
            <person name="Fouteau S."/>
            <person name="Franken C."/>
            <person name="Gibelin C."/>
            <person name="Gish J."/>
            <person name="Goldstein S."/>
            <person name="Gonzalez A.J."/>
            <person name="Green P.J."/>
            <person name="Hallab A."/>
            <person name="Hartog M."/>
            <person name="Hua A."/>
            <person name="Humphray S.J."/>
            <person name="Jeong D.H."/>
            <person name="Jing Y."/>
            <person name="Jocker A."/>
            <person name="Kenton S.M."/>
            <person name="Kim D.J."/>
            <person name="Klee K."/>
            <person name="Lai H."/>
            <person name="Lang C."/>
            <person name="Lin S."/>
            <person name="Macmil S.L."/>
            <person name="Magdelenat G."/>
            <person name="Matthews L."/>
            <person name="McCorrison J."/>
            <person name="Monaghan E.L."/>
            <person name="Mun J.H."/>
            <person name="Najar F.Z."/>
            <person name="Nicholson C."/>
            <person name="Noirot C."/>
            <person name="O'Bleness M."/>
            <person name="Paule C.R."/>
            <person name="Poulain J."/>
            <person name="Prion F."/>
            <person name="Qin B."/>
            <person name="Qu C."/>
            <person name="Retzel E.F."/>
            <person name="Riddle C."/>
            <person name="Sallet E."/>
            <person name="Samain S."/>
            <person name="Samson N."/>
            <person name="Sanders I."/>
            <person name="Saurat O."/>
            <person name="Scarpelli C."/>
            <person name="Schiex T."/>
            <person name="Segurens B."/>
            <person name="Severin A.J."/>
            <person name="Sherrier D.J."/>
            <person name="Shi R."/>
            <person name="Sims S."/>
            <person name="Singer S.R."/>
            <person name="Sinharoy S."/>
            <person name="Sterck L."/>
            <person name="Viollet A."/>
            <person name="Wang B.B."/>
            <person name="Wang K."/>
            <person name="Wang M."/>
            <person name="Wang X."/>
            <person name="Warfsmann J."/>
            <person name="Weissenbach J."/>
            <person name="White D.D."/>
            <person name="White J.D."/>
            <person name="Wiley G.B."/>
            <person name="Wincker P."/>
            <person name="Xing Y."/>
            <person name="Yang L."/>
            <person name="Yao Z."/>
            <person name="Ying F."/>
            <person name="Zhai J."/>
            <person name="Zhou L."/>
            <person name="Zuber A."/>
            <person name="Denarie J."/>
            <person name="Dixon R.A."/>
            <person name="May G.D."/>
            <person name="Schwartz D.C."/>
            <person name="Rogers J."/>
            <person name="Quetier F."/>
            <person name="Town C.D."/>
            <person name="Roe B.A."/>
        </authorList>
    </citation>
    <scope>NUCLEOTIDE SEQUENCE [LARGE SCALE GENOMIC DNA]</scope>
    <source>
        <strain evidence="2">A17</strain>
        <strain evidence="3 4">cv. Jemalong A17</strain>
    </source>
</reference>
<gene>
    <name evidence="2" type="ordered locus">MTR_4g124240</name>
</gene>
<dbReference type="CDD" id="cd06222">
    <property type="entry name" value="RNase_H_like"/>
    <property type="match status" value="1"/>
</dbReference>
<evidence type="ECO:0000313" key="4">
    <source>
        <dbReference type="Proteomes" id="UP000002051"/>
    </source>
</evidence>
<dbReference type="InterPro" id="IPR002156">
    <property type="entry name" value="RNaseH_domain"/>
</dbReference>
<dbReference type="EnsemblPlants" id="AES92101">
    <property type="protein sequence ID" value="AES92101"/>
    <property type="gene ID" value="MTR_4g124240"/>
</dbReference>
<dbReference type="Pfam" id="PF13456">
    <property type="entry name" value="RVT_3"/>
    <property type="match status" value="1"/>
</dbReference>
<evidence type="ECO:0000313" key="2">
    <source>
        <dbReference type="EMBL" id="AES92101.1"/>
    </source>
</evidence>
<keyword evidence="4" id="KW-1185">Reference proteome</keyword>
<accession>G7JR34</accession>
<reference evidence="3" key="3">
    <citation type="submission" date="2015-04" db="UniProtKB">
        <authorList>
            <consortium name="EnsemblPlants"/>
        </authorList>
    </citation>
    <scope>IDENTIFICATION</scope>
    <source>
        <strain evidence="3">cv. Jemalong A17</strain>
    </source>
</reference>
<reference evidence="2 4" key="2">
    <citation type="journal article" date="2014" name="BMC Genomics">
        <title>An improved genome release (version Mt4.0) for the model legume Medicago truncatula.</title>
        <authorList>
            <person name="Tang H."/>
            <person name="Krishnakumar V."/>
            <person name="Bidwell S."/>
            <person name="Rosen B."/>
            <person name="Chan A."/>
            <person name="Zhou S."/>
            <person name="Gentzbittel L."/>
            <person name="Childs K.L."/>
            <person name="Yandell M."/>
            <person name="Gundlach H."/>
            <person name="Mayer K.F."/>
            <person name="Schwartz D.C."/>
            <person name="Town C.D."/>
        </authorList>
    </citation>
    <scope>GENOME REANNOTATION</scope>
    <source>
        <strain evidence="3 4">cv. Jemalong A17</strain>
    </source>
</reference>
<dbReference type="AlphaFoldDB" id="G7JR34"/>
<dbReference type="GO" id="GO:0003676">
    <property type="term" value="F:nucleic acid binding"/>
    <property type="evidence" value="ECO:0007669"/>
    <property type="project" value="InterPro"/>
</dbReference>
<evidence type="ECO:0000313" key="3">
    <source>
        <dbReference type="EnsemblPlants" id="AES92101"/>
    </source>
</evidence>
<dbReference type="InterPro" id="IPR044730">
    <property type="entry name" value="RNase_H-like_dom_plant"/>
</dbReference>
<feature type="domain" description="RNase H type-1" evidence="1">
    <location>
        <begin position="37"/>
        <end position="99"/>
    </location>
</feature>
<dbReference type="Proteomes" id="UP000002051">
    <property type="component" value="Chromosome 4"/>
</dbReference>
<protein>
    <recommendedName>
        <fullName evidence="1">RNase H type-1 domain-containing protein</fullName>
    </recommendedName>
</protein>
<dbReference type="PaxDb" id="3880-AES92101"/>
<name>G7JR34_MEDTR</name>
<dbReference type="HOGENOM" id="CLU_2310239_0_0_1"/>
<sequence>MLWHHLGFTNPEFFSSIDAYEWYIRWKDNNFSGAILNVDGSCLGSPIKTGFGGVLRADAGIFLLCFFSCIPGSYDILLGEIFVIYHGLIMAKDLGYVDLV</sequence>
<dbReference type="GO" id="GO:0004523">
    <property type="term" value="F:RNA-DNA hybrid ribonuclease activity"/>
    <property type="evidence" value="ECO:0007669"/>
    <property type="project" value="InterPro"/>
</dbReference>
<organism evidence="2 4">
    <name type="scientific">Medicago truncatula</name>
    <name type="common">Barrel medic</name>
    <name type="synonym">Medicago tribuloides</name>
    <dbReference type="NCBI Taxonomy" id="3880"/>
    <lineage>
        <taxon>Eukaryota</taxon>
        <taxon>Viridiplantae</taxon>
        <taxon>Streptophyta</taxon>
        <taxon>Embryophyta</taxon>
        <taxon>Tracheophyta</taxon>
        <taxon>Spermatophyta</taxon>
        <taxon>Magnoliopsida</taxon>
        <taxon>eudicotyledons</taxon>
        <taxon>Gunneridae</taxon>
        <taxon>Pentapetalae</taxon>
        <taxon>rosids</taxon>
        <taxon>fabids</taxon>
        <taxon>Fabales</taxon>
        <taxon>Fabaceae</taxon>
        <taxon>Papilionoideae</taxon>
        <taxon>50 kb inversion clade</taxon>
        <taxon>NPAAA clade</taxon>
        <taxon>Hologalegina</taxon>
        <taxon>IRL clade</taxon>
        <taxon>Trifolieae</taxon>
        <taxon>Medicago</taxon>
    </lineage>
</organism>
<evidence type="ECO:0000259" key="1">
    <source>
        <dbReference type="Pfam" id="PF13456"/>
    </source>
</evidence>
<dbReference type="InterPro" id="IPR012337">
    <property type="entry name" value="RNaseH-like_sf"/>
</dbReference>
<dbReference type="EMBL" id="CM001220">
    <property type="protein sequence ID" value="AES92101.1"/>
    <property type="molecule type" value="Genomic_DNA"/>
</dbReference>
<proteinExistence type="predicted"/>